<dbReference type="InterPro" id="IPR011004">
    <property type="entry name" value="Trimer_LpxA-like_sf"/>
</dbReference>
<dbReference type="CDD" id="cd03354">
    <property type="entry name" value="LbH_SAT"/>
    <property type="match status" value="1"/>
</dbReference>
<dbReference type="SUPFAM" id="SSF51161">
    <property type="entry name" value="Trimeric LpxA-like enzymes"/>
    <property type="match status" value="1"/>
</dbReference>
<evidence type="ECO:0000259" key="5">
    <source>
        <dbReference type="SMART" id="SM00971"/>
    </source>
</evidence>
<dbReference type="InterPro" id="IPR042122">
    <property type="entry name" value="Ser_AcTrfase_N_sf"/>
</dbReference>
<evidence type="ECO:0000313" key="6">
    <source>
        <dbReference type="EMBL" id="UFZ07283.1"/>
    </source>
</evidence>
<dbReference type="EMBL" id="CP088156">
    <property type="protein sequence ID" value="UFZ07283.1"/>
    <property type="molecule type" value="Genomic_DNA"/>
</dbReference>
<dbReference type="Pfam" id="PF06426">
    <property type="entry name" value="SATase_N"/>
    <property type="match status" value="1"/>
</dbReference>
<name>A0ABY3RKF3_9BRAD</name>
<keyword evidence="7" id="KW-1185">Reference proteome</keyword>
<sequence length="257" mass="26581">MADNTNTSSIELWQSIQREAQLASGTDPVFGHALAAAILDHSDLGSVVAHQIGMRLGRSAGERTRFAAVAREAHLAAPTLVDAANGDLRGIAARDPATTALLPPLLNYKGYIALQTFRVSHWLWTNERLDLALLLQAESSTSLQVSIHPSAQIGSSVFLDHATGIVIGAFAAIGDDVTILQNVTIGRQDALPGRSPWIGRGVLLSSGATVLGDVGIGDFARIGAGAVVTTDVPAGCTAVGAPARLTNCPEKPMPAGA</sequence>
<evidence type="ECO:0000313" key="7">
    <source>
        <dbReference type="Proteomes" id="UP001431010"/>
    </source>
</evidence>
<dbReference type="Gene3D" id="2.160.10.10">
    <property type="entry name" value="Hexapeptide repeat proteins"/>
    <property type="match status" value="1"/>
</dbReference>
<dbReference type="Proteomes" id="UP001431010">
    <property type="component" value="Chromosome"/>
</dbReference>
<proteinExistence type="predicted"/>
<keyword evidence="4" id="KW-0012">Acyltransferase</keyword>
<dbReference type="PANTHER" id="PTHR42811">
    <property type="entry name" value="SERINE ACETYLTRANSFERASE"/>
    <property type="match status" value="1"/>
</dbReference>
<evidence type="ECO:0000256" key="3">
    <source>
        <dbReference type="ARBA" id="ARBA00022679"/>
    </source>
</evidence>
<keyword evidence="2" id="KW-0028">Amino-acid biosynthesis</keyword>
<evidence type="ECO:0000256" key="2">
    <source>
        <dbReference type="ARBA" id="ARBA00022605"/>
    </source>
</evidence>
<dbReference type="SMART" id="SM00971">
    <property type="entry name" value="SATase_N"/>
    <property type="match status" value="1"/>
</dbReference>
<accession>A0ABY3RKF3</accession>
<dbReference type="InterPro" id="IPR045304">
    <property type="entry name" value="LbH_SAT"/>
</dbReference>
<organism evidence="6 7">
    <name type="scientific">Bradyrhizobium ontarionense</name>
    <dbReference type="NCBI Taxonomy" id="2898149"/>
    <lineage>
        <taxon>Bacteria</taxon>
        <taxon>Pseudomonadati</taxon>
        <taxon>Pseudomonadota</taxon>
        <taxon>Alphaproteobacteria</taxon>
        <taxon>Hyphomicrobiales</taxon>
        <taxon>Nitrobacteraceae</taxon>
        <taxon>Bradyrhizobium</taxon>
    </lineage>
</organism>
<dbReference type="Gene3D" id="1.10.3130.10">
    <property type="entry name" value="serine acetyltransferase, domain 1"/>
    <property type="match status" value="1"/>
</dbReference>
<evidence type="ECO:0000256" key="1">
    <source>
        <dbReference type="ARBA" id="ARBA00018522"/>
    </source>
</evidence>
<keyword evidence="3" id="KW-0808">Transferase</keyword>
<feature type="domain" description="Serine acetyltransferase N-terminal" evidence="5">
    <location>
        <begin position="12"/>
        <end position="116"/>
    </location>
</feature>
<gene>
    <name evidence="6" type="ORF">LQG66_13655</name>
</gene>
<dbReference type="InterPro" id="IPR010493">
    <property type="entry name" value="Ser_AcTrfase_N"/>
</dbReference>
<protein>
    <recommendedName>
        <fullName evidence="1">Serine acetyltransferase</fullName>
    </recommendedName>
</protein>
<dbReference type="RefSeq" id="WP_231326735.1">
    <property type="nucleotide sequence ID" value="NZ_CP088156.1"/>
</dbReference>
<reference evidence="6" key="1">
    <citation type="journal article" date="2024" name="Antonie Van Leeuwenhoek">
        <title>Bradyrhizobium ontarionense sp. nov., a novel bacterial symbiont isolated from Aeschynomene indica (Indian jointvetch), harbours photosynthesis, nitrogen fixation and nitrous oxide (N2O) reductase genes.</title>
        <authorList>
            <person name="Bromfield E.S.P."/>
            <person name="Cloutier S."/>
        </authorList>
    </citation>
    <scope>NUCLEOTIDE SEQUENCE</scope>
    <source>
        <strain evidence="6">A19</strain>
    </source>
</reference>
<evidence type="ECO:0000256" key="4">
    <source>
        <dbReference type="ARBA" id="ARBA00023315"/>
    </source>
</evidence>